<dbReference type="Pfam" id="PF07653">
    <property type="entry name" value="SH3_2"/>
    <property type="match status" value="1"/>
</dbReference>
<reference evidence="13" key="1">
    <citation type="submission" date="2015-02" db="EMBL/GenBank/DDBJ databases">
        <title>Genome sequencing for Strongylocentrotus purpuratus.</title>
        <authorList>
            <person name="Murali S."/>
            <person name="Liu Y."/>
            <person name="Vee V."/>
            <person name="English A."/>
            <person name="Wang M."/>
            <person name="Skinner E."/>
            <person name="Han Y."/>
            <person name="Muzny D.M."/>
            <person name="Worley K.C."/>
            <person name="Gibbs R.A."/>
        </authorList>
    </citation>
    <scope>NUCLEOTIDE SEQUENCE</scope>
</reference>
<dbReference type="OrthoDB" id="9991832at2759"/>
<dbReference type="InParanoid" id="A0A7M7T279"/>
<dbReference type="InterPro" id="IPR039688">
    <property type="entry name" value="STAC1/2/3"/>
</dbReference>
<keyword evidence="7" id="KW-0862">Zinc</keyword>
<feature type="domain" description="SH3" evidence="11">
    <location>
        <begin position="135"/>
        <end position="193"/>
    </location>
</feature>
<dbReference type="RefSeq" id="XP_030848420.1">
    <property type="nucleotide sequence ID" value="XM_030992560.1"/>
</dbReference>
<keyword evidence="13" id="KW-1185">Reference proteome</keyword>
<dbReference type="AlphaFoldDB" id="A0A7M7T279"/>
<dbReference type="InterPro" id="IPR036028">
    <property type="entry name" value="SH3-like_dom_sf"/>
</dbReference>
<dbReference type="PRINTS" id="PR00452">
    <property type="entry name" value="SH3DOMAIN"/>
</dbReference>
<dbReference type="OMA" id="DICVQMS"/>
<evidence type="ECO:0000259" key="11">
    <source>
        <dbReference type="PROSITE" id="PS50002"/>
    </source>
</evidence>
<dbReference type="Gene3D" id="2.30.30.40">
    <property type="entry name" value="SH3 Domains"/>
    <property type="match status" value="2"/>
</dbReference>
<feature type="region of interest" description="Disordered" evidence="10">
    <location>
        <begin position="1"/>
        <end position="36"/>
    </location>
</feature>
<keyword evidence="3 9" id="KW-0728">SH3 domain</keyword>
<dbReference type="PANTHER" id="PTHR15135:SF7">
    <property type="entry name" value="STAC-LIKE, ISOFORM J"/>
    <property type="match status" value="1"/>
</dbReference>
<evidence type="ECO:0000256" key="9">
    <source>
        <dbReference type="PROSITE-ProRule" id="PRU00192"/>
    </source>
</evidence>
<reference evidence="12" key="2">
    <citation type="submission" date="2021-01" db="UniProtKB">
        <authorList>
            <consortium name="EnsemblMetazoa"/>
        </authorList>
    </citation>
    <scope>IDENTIFICATION</scope>
</reference>
<dbReference type="GO" id="GO:0005886">
    <property type="term" value="C:plasma membrane"/>
    <property type="evidence" value="ECO:0007669"/>
    <property type="project" value="UniProtKB-SubCell"/>
</dbReference>
<dbReference type="EnsemblMetazoa" id="XM_030992560">
    <property type="protein sequence ID" value="XP_030848420"/>
    <property type="gene ID" value="LOC115927088"/>
</dbReference>
<evidence type="ECO:0000256" key="1">
    <source>
        <dbReference type="ARBA" id="ARBA00004236"/>
    </source>
</evidence>
<dbReference type="GO" id="GO:0008270">
    <property type="term" value="F:zinc ion binding"/>
    <property type="evidence" value="ECO:0007669"/>
    <property type="project" value="UniProtKB-KW"/>
</dbReference>
<accession>A0A7M7T279</accession>
<dbReference type="PANTHER" id="PTHR15135">
    <property type="entry name" value="STAC"/>
    <property type="match status" value="1"/>
</dbReference>
<dbReference type="GO" id="GO:1903078">
    <property type="term" value="P:positive regulation of protein localization to plasma membrane"/>
    <property type="evidence" value="ECO:0000318"/>
    <property type="project" value="GO_Central"/>
</dbReference>
<dbReference type="KEGG" id="spu:115927088"/>
<evidence type="ECO:0000256" key="7">
    <source>
        <dbReference type="ARBA" id="ARBA00022771"/>
    </source>
</evidence>
<evidence type="ECO:0000256" key="6">
    <source>
        <dbReference type="ARBA" id="ARBA00022737"/>
    </source>
</evidence>
<dbReference type="SMART" id="SM00326">
    <property type="entry name" value="SH3"/>
    <property type="match status" value="2"/>
</dbReference>
<comment type="subcellular location">
    <subcellularLocation>
        <location evidence="1">Cell membrane</location>
    </subcellularLocation>
    <subcellularLocation>
        <location evidence="2">Cytoplasm</location>
    </subcellularLocation>
</comment>
<dbReference type="GO" id="GO:0003009">
    <property type="term" value="P:skeletal muscle contraction"/>
    <property type="evidence" value="ECO:0000318"/>
    <property type="project" value="GO_Central"/>
</dbReference>
<evidence type="ECO:0000313" key="13">
    <source>
        <dbReference type="Proteomes" id="UP000007110"/>
    </source>
</evidence>
<dbReference type="GeneID" id="115927088"/>
<feature type="domain" description="SH3" evidence="11">
    <location>
        <begin position="73"/>
        <end position="132"/>
    </location>
</feature>
<evidence type="ECO:0000313" key="12">
    <source>
        <dbReference type="EnsemblMetazoa" id="XP_030848420"/>
    </source>
</evidence>
<evidence type="ECO:0000256" key="5">
    <source>
        <dbReference type="ARBA" id="ARBA00022490"/>
    </source>
</evidence>
<keyword evidence="8" id="KW-0472">Membrane</keyword>
<dbReference type="InterPro" id="IPR001452">
    <property type="entry name" value="SH3_domain"/>
</dbReference>
<evidence type="ECO:0000256" key="4">
    <source>
        <dbReference type="ARBA" id="ARBA00022475"/>
    </source>
</evidence>
<evidence type="ECO:0000256" key="2">
    <source>
        <dbReference type="ARBA" id="ARBA00004496"/>
    </source>
</evidence>
<evidence type="ECO:0000256" key="3">
    <source>
        <dbReference type="ARBA" id="ARBA00022443"/>
    </source>
</evidence>
<dbReference type="Pfam" id="PF00018">
    <property type="entry name" value="SH3_1"/>
    <property type="match status" value="1"/>
</dbReference>
<sequence length="196" mass="22148">MSFDTEPSHKPSTNGRKSEPPTPVENTPPRHCSSASDVMNVRFPSTLPSRQKYSGRIISSSVKSCKDASTSPAPGREYICLYDFEGMLRDDLSLKAGQRVRVAEDEGSDWWKGDCDGRFGYFPAFCVTFLQPWERVMVVMHSFKASHEKEDGLTLRKGQVVIQMSPEDNGWSQVRTGRKSGFFPYQYLEMFGKQKG</sequence>
<dbReference type="Proteomes" id="UP000007110">
    <property type="component" value="Unassembled WGS sequence"/>
</dbReference>
<keyword evidence="5" id="KW-0963">Cytoplasm</keyword>
<organism evidence="12 13">
    <name type="scientific">Strongylocentrotus purpuratus</name>
    <name type="common">Purple sea urchin</name>
    <dbReference type="NCBI Taxonomy" id="7668"/>
    <lineage>
        <taxon>Eukaryota</taxon>
        <taxon>Metazoa</taxon>
        <taxon>Echinodermata</taxon>
        <taxon>Eleutherozoa</taxon>
        <taxon>Echinozoa</taxon>
        <taxon>Echinoidea</taxon>
        <taxon>Euechinoidea</taxon>
        <taxon>Echinacea</taxon>
        <taxon>Camarodonta</taxon>
        <taxon>Echinidea</taxon>
        <taxon>Strongylocentrotidae</taxon>
        <taxon>Strongylocentrotus</taxon>
    </lineage>
</organism>
<protein>
    <recommendedName>
        <fullName evidence="11">SH3 domain-containing protein</fullName>
    </recommendedName>
</protein>
<evidence type="ECO:0000256" key="8">
    <source>
        <dbReference type="ARBA" id="ARBA00023136"/>
    </source>
</evidence>
<dbReference type="CDD" id="cd00174">
    <property type="entry name" value="SH3"/>
    <property type="match status" value="1"/>
</dbReference>
<keyword evidence="4" id="KW-1003">Cell membrane</keyword>
<keyword evidence="7" id="KW-0479">Metal-binding</keyword>
<dbReference type="SUPFAM" id="SSF50044">
    <property type="entry name" value="SH3-domain"/>
    <property type="match status" value="2"/>
</dbReference>
<proteinExistence type="predicted"/>
<name>A0A7M7T279_STRPU</name>
<keyword evidence="7" id="KW-0863">Zinc-finger</keyword>
<evidence type="ECO:0000256" key="10">
    <source>
        <dbReference type="SAM" id="MobiDB-lite"/>
    </source>
</evidence>
<dbReference type="GO" id="GO:0005737">
    <property type="term" value="C:cytoplasm"/>
    <property type="evidence" value="ECO:0007669"/>
    <property type="project" value="UniProtKB-SubCell"/>
</dbReference>
<dbReference type="PROSITE" id="PS50002">
    <property type="entry name" value="SH3"/>
    <property type="match status" value="2"/>
</dbReference>
<keyword evidence="6" id="KW-0677">Repeat</keyword>